<reference evidence="11 12" key="1">
    <citation type="submission" date="2024-12" db="EMBL/GenBank/DDBJ databases">
        <title>The unique morphological basis and parallel evolutionary history of personate flowers in Penstemon.</title>
        <authorList>
            <person name="Depatie T.H."/>
            <person name="Wessinger C.A."/>
        </authorList>
    </citation>
    <scope>NUCLEOTIDE SEQUENCE [LARGE SCALE GENOMIC DNA]</scope>
    <source>
        <strain evidence="11">WTNN_2</strain>
        <tissue evidence="11">Leaf</tissue>
    </source>
</reference>
<dbReference type="EMBL" id="JBJXBP010000007">
    <property type="protein sequence ID" value="KAL3818756.1"/>
    <property type="molecule type" value="Genomic_DNA"/>
</dbReference>
<dbReference type="PANTHER" id="PTHR22883:SF324">
    <property type="entry name" value="S-ACYLTRANSFERASE"/>
    <property type="match status" value="1"/>
</dbReference>
<comment type="catalytic activity">
    <reaction evidence="8">
        <text>L-cysteinyl-[protein] + hexadecanoyl-CoA = S-hexadecanoyl-L-cysteinyl-[protein] + CoA</text>
        <dbReference type="Rhea" id="RHEA:36683"/>
        <dbReference type="Rhea" id="RHEA-COMP:10131"/>
        <dbReference type="Rhea" id="RHEA-COMP:11032"/>
        <dbReference type="ChEBI" id="CHEBI:29950"/>
        <dbReference type="ChEBI" id="CHEBI:57287"/>
        <dbReference type="ChEBI" id="CHEBI:57379"/>
        <dbReference type="ChEBI" id="CHEBI:74151"/>
        <dbReference type="EC" id="2.3.1.225"/>
    </reaction>
</comment>
<feature type="transmembrane region" description="Helical" evidence="8">
    <location>
        <begin position="216"/>
        <end position="239"/>
    </location>
</feature>
<dbReference type="InterPro" id="IPR039859">
    <property type="entry name" value="PFA4/ZDH16/20/ERF2-like"/>
</dbReference>
<evidence type="ECO:0000256" key="2">
    <source>
        <dbReference type="ARBA" id="ARBA00008574"/>
    </source>
</evidence>
<evidence type="ECO:0000256" key="7">
    <source>
        <dbReference type="ARBA" id="ARBA00023315"/>
    </source>
</evidence>
<feature type="transmembrane region" description="Helical" evidence="8">
    <location>
        <begin position="95"/>
        <end position="115"/>
    </location>
</feature>
<comment type="caution">
    <text evidence="11">The sequence shown here is derived from an EMBL/GenBank/DDBJ whole genome shotgun (WGS) entry which is preliminary data.</text>
</comment>
<evidence type="ECO:0000256" key="4">
    <source>
        <dbReference type="ARBA" id="ARBA00022692"/>
    </source>
</evidence>
<evidence type="ECO:0000256" key="6">
    <source>
        <dbReference type="ARBA" id="ARBA00023136"/>
    </source>
</evidence>
<evidence type="ECO:0000256" key="1">
    <source>
        <dbReference type="ARBA" id="ARBA00004127"/>
    </source>
</evidence>
<evidence type="ECO:0000256" key="3">
    <source>
        <dbReference type="ARBA" id="ARBA00022679"/>
    </source>
</evidence>
<dbReference type="GO" id="GO:0019706">
    <property type="term" value="F:protein-cysteine S-palmitoyltransferase activity"/>
    <property type="evidence" value="ECO:0007669"/>
    <property type="project" value="UniProtKB-EC"/>
</dbReference>
<proteinExistence type="inferred from homology"/>
<evidence type="ECO:0000313" key="11">
    <source>
        <dbReference type="EMBL" id="KAL3818756.1"/>
    </source>
</evidence>
<feature type="compositionally biased region" description="Polar residues" evidence="9">
    <location>
        <begin position="138"/>
        <end position="154"/>
    </location>
</feature>
<feature type="transmembrane region" description="Helical" evidence="8">
    <location>
        <begin position="63"/>
        <end position="83"/>
    </location>
</feature>
<evidence type="ECO:0000256" key="9">
    <source>
        <dbReference type="SAM" id="MobiDB-lite"/>
    </source>
</evidence>
<accession>A0ABD3S2W1</accession>
<organism evidence="11 12">
    <name type="scientific">Penstemon smallii</name>
    <dbReference type="NCBI Taxonomy" id="265156"/>
    <lineage>
        <taxon>Eukaryota</taxon>
        <taxon>Viridiplantae</taxon>
        <taxon>Streptophyta</taxon>
        <taxon>Embryophyta</taxon>
        <taxon>Tracheophyta</taxon>
        <taxon>Spermatophyta</taxon>
        <taxon>Magnoliopsida</taxon>
        <taxon>eudicotyledons</taxon>
        <taxon>Gunneridae</taxon>
        <taxon>Pentapetalae</taxon>
        <taxon>asterids</taxon>
        <taxon>lamiids</taxon>
        <taxon>Lamiales</taxon>
        <taxon>Plantaginaceae</taxon>
        <taxon>Cheloneae</taxon>
        <taxon>Penstemon</taxon>
    </lineage>
</organism>
<keyword evidence="4 8" id="KW-0812">Transmembrane</keyword>
<dbReference type="Proteomes" id="UP001634393">
    <property type="component" value="Unassembled WGS sequence"/>
</dbReference>
<comment type="similarity">
    <text evidence="2 8">Belongs to the DHHC palmitoyltransferase family.</text>
</comment>
<dbReference type="GO" id="GO:0012505">
    <property type="term" value="C:endomembrane system"/>
    <property type="evidence" value="ECO:0007669"/>
    <property type="project" value="UniProtKB-SubCell"/>
</dbReference>
<comment type="domain">
    <text evidence="8">The DHHC domain is required for palmitoyltransferase activity.</text>
</comment>
<evidence type="ECO:0000256" key="8">
    <source>
        <dbReference type="RuleBase" id="RU079119"/>
    </source>
</evidence>
<gene>
    <name evidence="11" type="ORF">ACJIZ3_004661</name>
</gene>
<dbReference type="EC" id="2.3.1.225" evidence="8"/>
<dbReference type="AlphaFoldDB" id="A0ABD3S2W1"/>
<feature type="domain" description="Palmitoyltransferase DHHC" evidence="10">
    <location>
        <begin position="172"/>
        <end position="296"/>
    </location>
</feature>
<keyword evidence="3 8" id="KW-0808">Transferase</keyword>
<dbReference type="Pfam" id="PF01529">
    <property type="entry name" value="DHHC"/>
    <property type="match status" value="1"/>
</dbReference>
<feature type="region of interest" description="Disordered" evidence="9">
    <location>
        <begin position="123"/>
        <end position="154"/>
    </location>
</feature>
<evidence type="ECO:0000259" key="10">
    <source>
        <dbReference type="Pfam" id="PF01529"/>
    </source>
</evidence>
<dbReference type="PROSITE" id="PS50216">
    <property type="entry name" value="DHHC"/>
    <property type="match status" value="1"/>
</dbReference>
<name>A0ABD3S2W1_9LAMI</name>
<dbReference type="PANTHER" id="PTHR22883">
    <property type="entry name" value="ZINC FINGER DHHC DOMAIN CONTAINING PROTEIN"/>
    <property type="match status" value="1"/>
</dbReference>
<comment type="subcellular location">
    <subcellularLocation>
        <location evidence="1">Endomembrane system</location>
        <topology evidence="1">Multi-pass membrane protein</topology>
    </subcellularLocation>
</comment>
<feature type="transmembrane region" description="Helical" evidence="8">
    <location>
        <begin position="259"/>
        <end position="286"/>
    </location>
</feature>
<keyword evidence="5 8" id="KW-1133">Transmembrane helix</keyword>
<keyword evidence="6 8" id="KW-0472">Membrane</keyword>
<dbReference type="InterPro" id="IPR001594">
    <property type="entry name" value="Palmitoyltrfase_DHHC"/>
</dbReference>
<protein>
    <recommendedName>
        <fullName evidence="8">S-acyltransferase</fullName>
        <ecNumber evidence="8">2.3.1.225</ecNumber>
    </recommendedName>
    <alternativeName>
        <fullName evidence="8">Palmitoyltransferase</fullName>
    </alternativeName>
</protein>
<keyword evidence="12" id="KW-1185">Reference proteome</keyword>
<evidence type="ECO:0000313" key="12">
    <source>
        <dbReference type="Proteomes" id="UP001634393"/>
    </source>
</evidence>
<sequence length="424" mass="48314">MRKTSLGRKLLTMYATSHDSSVNSKTKIVGSNDPTLRLYQVWKGSNKFIFGGRFMFGPDVKSLFFTLFLILAPLILFWMFVANDLVKAISHGPRLFLIVISVIFTTNIIVLLFLTSGKDPGIVPRNSRPPEPDDEGDTSSLSTDWTGSQSGGPSTIPLTKNVKVNGIIVKVKYCQTCMLYRPPRCSHCSICDNCVERFDHHCPWVGQCIGKRNYKYFFMFVSSTTILCLYIFTCCWINIKGIMENGNCDLLEAFAMSPVSGILILYTFLVSWFVGGLTSFHVYLIATNQTTYENFRYRYDQKTSPYNLGCARNFKEILFSKVPNSRINLREKVKGDILSASGISNVSSYLGRNMSLEMPERSFDLETGKRHPVEGNEFEDIRNRVGSFERCRTQPRHHHINDWDTHIMLSSEFETELDGRRSDL</sequence>
<keyword evidence="7 8" id="KW-0012">Acyltransferase</keyword>
<evidence type="ECO:0000256" key="5">
    <source>
        <dbReference type="ARBA" id="ARBA00022989"/>
    </source>
</evidence>